<dbReference type="InterPro" id="IPR000953">
    <property type="entry name" value="Chromo/chromo_shadow_dom"/>
</dbReference>
<dbReference type="PROSITE" id="PS51726">
    <property type="entry name" value="MYST_HAT"/>
    <property type="match status" value="1"/>
</dbReference>
<dbReference type="EC" id="2.3.1.48" evidence="3"/>
<evidence type="ECO:0000259" key="20">
    <source>
        <dbReference type="PROSITE" id="PS51726"/>
    </source>
</evidence>
<evidence type="ECO:0000256" key="11">
    <source>
        <dbReference type="ARBA" id="ARBA00023163"/>
    </source>
</evidence>
<evidence type="ECO:0000256" key="5">
    <source>
        <dbReference type="ARBA" id="ARBA00022723"/>
    </source>
</evidence>
<dbReference type="CDD" id="cd04301">
    <property type="entry name" value="NAT_SF"/>
    <property type="match status" value="1"/>
</dbReference>
<dbReference type="GO" id="GO:0000724">
    <property type="term" value="P:double-strand break repair via homologous recombination"/>
    <property type="evidence" value="ECO:0007669"/>
    <property type="project" value="TreeGrafter"/>
</dbReference>
<keyword evidence="4" id="KW-0808">Transferase</keyword>
<sequence>MTQETIIELDNHLVKCRCCLREFHDEDIQIKITRIVEERFQSLTQMELRSTETYSHVICESCNSDLRNFSSIKKDLVFKQMSLIQFVEGIEEVQTEQLDTSYSDNNIKDETLNDSAQIKTEHYEEAETEDFANFVSPEYLENIQEIENDQTREYDQFCSLDLDNSFSSKDVSKTKKFYKRALCGLCGNSYYKDQLQRHIDKVHYKVKRFFCDICGFGSFLKCNLNTHMAKHVAKEFREQIRCDFCDATFTRHESLKNHIKTEHETPVMLKCFCGKEFNLRHKLTTHIKRTHNNVRDHACKFCEKKFFTPKELKVHILKVHTPGYIDKTEHFCEICGKKYSSTKSLRTHMKHHQEPEFKCEIDGCNKGFITKLLLANHQKIHTGQRDFMCHLCEKSFYSANHLRRHIAVSHDKVRINCFVEGCKFAVGRKDYLRNHILTHRELPEDTKKALLLKSSLVEGCRLPVKMSGTEEWPLAEIISVREEEGALTYYVHYVDFNKRLDEWVREEDLDTRKVQFPRKDGLTTGQNTTGVSTPKRLISTSRPPSPIHQDVQVNGNTVLAAALQKKFNRKRKAPSLSATAPPTPTPIPISTPITPITPAPIDDDSQDIPAAEKTPRQSGSMVTHHDDVVTRMKNVQLIELGKHRIKPWYFSPYPQELCTLDCIFICEFCLKYRKSRKCLERHLTKCNLRNPPGNEIYRKGTISFFEIDGRKNKCYAQNLCLLAKLFLDHKTLYYDTDPFLFYIMTEFDNRGFHIVGYFSKEKESTEDYNVACILTLPPYQRKGYGKMLIEFSYELSKFEGKCGSPEKPLSDLGLLSYRSYWAHTVLEILLQQGNNGDSDERPQITINEICEMTSIKRDDVISTLRTLNLLNYYKHGQYIICINKDTIDQHRKAMEKRMLRVDAKCLHWTPKDWSKKPRY</sequence>
<evidence type="ECO:0000313" key="23">
    <source>
        <dbReference type="Proteomes" id="UP001153620"/>
    </source>
</evidence>
<evidence type="ECO:0000259" key="19">
    <source>
        <dbReference type="PROSITE" id="PS50157"/>
    </source>
</evidence>
<evidence type="ECO:0000256" key="17">
    <source>
        <dbReference type="PROSITE-ProRule" id="PRU01263"/>
    </source>
</evidence>
<proteinExistence type="inferred from homology"/>
<organism evidence="22 23">
    <name type="scientific">Chironomus riparius</name>
    <dbReference type="NCBI Taxonomy" id="315576"/>
    <lineage>
        <taxon>Eukaryota</taxon>
        <taxon>Metazoa</taxon>
        <taxon>Ecdysozoa</taxon>
        <taxon>Arthropoda</taxon>
        <taxon>Hexapoda</taxon>
        <taxon>Insecta</taxon>
        <taxon>Pterygota</taxon>
        <taxon>Neoptera</taxon>
        <taxon>Endopterygota</taxon>
        <taxon>Diptera</taxon>
        <taxon>Nematocera</taxon>
        <taxon>Chironomoidea</taxon>
        <taxon>Chironomidae</taxon>
        <taxon>Chironominae</taxon>
        <taxon>Chironomus</taxon>
    </lineage>
</organism>
<keyword evidence="10" id="KW-0805">Transcription regulation</keyword>
<dbReference type="InterPro" id="IPR036388">
    <property type="entry name" value="WH-like_DNA-bd_sf"/>
</dbReference>
<protein>
    <recommendedName>
        <fullName evidence="3">histone acetyltransferase</fullName>
        <ecNumber evidence="3">2.3.1.48</ecNumber>
    </recommendedName>
</protein>
<keyword evidence="23" id="KW-1185">Reference proteome</keyword>
<evidence type="ECO:0000256" key="13">
    <source>
        <dbReference type="ARBA" id="ARBA00023242"/>
    </source>
</evidence>
<keyword evidence="11" id="KW-0804">Transcription</keyword>
<feature type="binding site" evidence="17">
    <location>
        <position position="62"/>
    </location>
    <ligand>
        <name>Zn(2+)</name>
        <dbReference type="ChEBI" id="CHEBI:29105"/>
    </ligand>
</feature>
<dbReference type="Pfam" id="PF17772">
    <property type="entry name" value="zf-MYST"/>
    <property type="match status" value="1"/>
</dbReference>
<feature type="domain" description="ZAD" evidence="21">
    <location>
        <begin position="14"/>
        <end position="86"/>
    </location>
</feature>
<dbReference type="SUPFAM" id="SSF57667">
    <property type="entry name" value="beta-beta-alpha zinc fingers"/>
    <property type="match status" value="5"/>
</dbReference>
<dbReference type="FunFam" id="2.30.30.140:FF:000013">
    <property type="entry name" value="Histone acetyltransferase"/>
    <property type="match status" value="1"/>
</dbReference>
<evidence type="ECO:0000259" key="21">
    <source>
        <dbReference type="PROSITE" id="PS51915"/>
    </source>
</evidence>
<dbReference type="GO" id="GO:0003682">
    <property type="term" value="F:chromatin binding"/>
    <property type="evidence" value="ECO:0007669"/>
    <property type="project" value="UniProtKB-ARBA"/>
</dbReference>
<dbReference type="FunFam" id="3.30.60.60:FF:000001">
    <property type="entry name" value="Histone acetyltransferase"/>
    <property type="match status" value="1"/>
</dbReference>
<feature type="domain" description="C2H2-type" evidence="19">
    <location>
        <begin position="297"/>
        <end position="321"/>
    </location>
</feature>
<dbReference type="PANTHER" id="PTHR10615:SF219">
    <property type="entry name" value="HISTONE ACETYLTRANSFERASE KAT5"/>
    <property type="match status" value="1"/>
</dbReference>
<reference evidence="22" key="2">
    <citation type="submission" date="2022-10" db="EMBL/GenBank/DDBJ databases">
        <authorList>
            <consortium name="ENA_rothamsted_submissions"/>
            <consortium name="culmorum"/>
            <person name="King R."/>
        </authorList>
    </citation>
    <scope>NUCLEOTIDE SEQUENCE</scope>
</reference>
<dbReference type="Pfam" id="PF01853">
    <property type="entry name" value="MOZ_SAS"/>
    <property type="match status" value="1"/>
</dbReference>
<dbReference type="Gene3D" id="1.10.10.10">
    <property type="entry name" value="Winged helix-like DNA-binding domain superfamily/Winged helix DNA-binding domain"/>
    <property type="match status" value="1"/>
</dbReference>
<evidence type="ECO:0000313" key="22">
    <source>
        <dbReference type="EMBL" id="CAG9807578.1"/>
    </source>
</evidence>
<evidence type="ECO:0000256" key="10">
    <source>
        <dbReference type="ARBA" id="ARBA00023015"/>
    </source>
</evidence>
<feature type="region of interest" description="Disordered" evidence="18">
    <location>
        <begin position="603"/>
        <end position="622"/>
    </location>
</feature>
<dbReference type="GO" id="GO:0008270">
    <property type="term" value="F:zinc ion binding"/>
    <property type="evidence" value="ECO:0007669"/>
    <property type="project" value="UniProtKB-UniRule"/>
</dbReference>
<dbReference type="GO" id="GO:0006355">
    <property type="term" value="P:regulation of DNA-templated transcription"/>
    <property type="evidence" value="ECO:0007669"/>
    <property type="project" value="InterPro"/>
</dbReference>
<dbReference type="InterPro" id="IPR002717">
    <property type="entry name" value="HAT_MYST-type"/>
</dbReference>
<dbReference type="GO" id="GO:0140861">
    <property type="term" value="P:DNA repair-dependent chromatin remodeling"/>
    <property type="evidence" value="ECO:0007669"/>
    <property type="project" value="UniProtKB-ARBA"/>
</dbReference>
<dbReference type="InterPro" id="IPR013087">
    <property type="entry name" value="Znf_C2H2_type"/>
</dbReference>
<dbReference type="AlphaFoldDB" id="A0A9N9S2U0"/>
<dbReference type="PROSITE" id="PS00028">
    <property type="entry name" value="ZINC_FINGER_C2H2_1"/>
    <property type="match status" value="4"/>
</dbReference>
<keyword evidence="13" id="KW-0539">Nucleus</keyword>
<dbReference type="InterPro" id="IPR040706">
    <property type="entry name" value="Zf-MYST"/>
</dbReference>
<dbReference type="SMART" id="SM00355">
    <property type="entry name" value="ZnF_C2H2"/>
    <property type="match status" value="9"/>
</dbReference>
<comment type="similarity">
    <text evidence="2">Belongs to the MYST (SAS/MOZ) family.</text>
</comment>
<keyword evidence="6" id="KW-0227">DNA damage</keyword>
<evidence type="ECO:0000256" key="3">
    <source>
        <dbReference type="ARBA" id="ARBA00013184"/>
    </source>
</evidence>
<dbReference type="InterPro" id="IPR036236">
    <property type="entry name" value="Znf_C2H2_sf"/>
</dbReference>
<feature type="binding site" evidence="17">
    <location>
        <position position="16"/>
    </location>
    <ligand>
        <name>Zn(2+)</name>
        <dbReference type="ChEBI" id="CHEBI:29105"/>
    </ligand>
</feature>
<keyword evidence="12" id="KW-0234">DNA repair</keyword>
<dbReference type="InterPro" id="IPR012934">
    <property type="entry name" value="Znf_AD"/>
</dbReference>
<dbReference type="PANTHER" id="PTHR10615">
    <property type="entry name" value="HISTONE ACETYLTRANSFERASE"/>
    <property type="match status" value="1"/>
</dbReference>
<evidence type="ECO:0000256" key="7">
    <source>
        <dbReference type="ARBA" id="ARBA00022771"/>
    </source>
</evidence>
<feature type="binding site" evidence="17">
    <location>
        <position position="59"/>
    </location>
    <ligand>
        <name>Zn(2+)</name>
        <dbReference type="ChEBI" id="CHEBI:29105"/>
    </ligand>
</feature>
<evidence type="ECO:0000256" key="15">
    <source>
        <dbReference type="PIRSR" id="PIRSR602717-51"/>
    </source>
</evidence>
<evidence type="ECO:0000256" key="4">
    <source>
        <dbReference type="ARBA" id="ARBA00022679"/>
    </source>
</evidence>
<feature type="domain" description="MYST-type HAT" evidence="20">
    <location>
        <begin position="630"/>
        <end position="910"/>
    </location>
</feature>
<evidence type="ECO:0000256" key="16">
    <source>
        <dbReference type="PROSITE-ProRule" id="PRU00042"/>
    </source>
</evidence>
<evidence type="ECO:0000256" key="2">
    <source>
        <dbReference type="ARBA" id="ARBA00010107"/>
    </source>
</evidence>
<dbReference type="SUPFAM" id="SSF54160">
    <property type="entry name" value="Chromo domain-like"/>
    <property type="match status" value="1"/>
</dbReference>
<feature type="active site" description="Proton donor/acceptor" evidence="15">
    <location>
        <position position="806"/>
    </location>
</feature>
<dbReference type="Pfam" id="PF11717">
    <property type="entry name" value="Tudor-knot"/>
    <property type="match status" value="1"/>
</dbReference>
<dbReference type="OrthoDB" id="787137at2759"/>
<comment type="subcellular location">
    <subcellularLocation>
        <location evidence="1">Nucleus</location>
    </subcellularLocation>
</comment>
<dbReference type="Pfam" id="PF00096">
    <property type="entry name" value="zf-C2H2"/>
    <property type="match status" value="3"/>
</dbReference>
<feature type="binding site" evidence="17">
    <location>
        <position position="19"/>
    </location>
    <ligand>
        <name>Zn(2+)</name>
        <dbReference type="ChEBI" id="CHEBI:29105"/>
    </ligand>
</feature>
<evidence type="ECO:0000256" key="18">
    <source>
        <dbReference type="SAM" id="MobiDB-lite"/>
    </source>
</evidence>
<gene>
    <name evidence="22" type="ORF">CHIRRI_LOCUS10424</name>
</gene>
<feature type="region of interest" description="Disordered" evidence="18">
    <location>
        <begin position="518"/>
        <end position="550"/>
    </location>
</feature>
<dbReference type="GO" id="GO:0005705">
    <property type="term" value="C:polytene chromosome interband"/>
    <property type="evidence" value="ECO:0007669"/>
    <property type="project" value="UniProtKB-ARBA"/>
</dbReference>
<evidence type="ECO:0000256" key="14">
    <source>
        <dbReference type="ARBA" id="ARBA00023315"/>
    </source>
</evidence>
<dbReference type="FunFam" id="3.40.630.30:FF:000002">
    <property type="entry name" value="Histone acetyltransferase"/>
    <property type="match status" value="1"/>
</dbReference>
<dbReference type="SMART" id="SM00298">
    <property type="entry name" value="CHROMO"/>
    <property type="match status" value="1"/>
</dbReference>
<dbReference type="Gene3D" id="3.30.60.60">
    <property type="entry name" value="N-acetyl transferase-like"/>
    <property type="match status" value="1"/>
</dbReference>
<keyword evidence="9" id="KW-0007">Acetylation</keyword>
<evidence type="ECO:0000256" key="8">
    <source>
        <dbReference type="ARBA" id="ARBA00022833"/>
    </source>
</evidence>
<dbReference type="GO" id="GO:0046972">
    <property type="term" value="F:histone H4K16 acetyltransferase activity"/>
    <property type="evidence" value="ECO:0007669"/>
    <property type="project" value="TreeGrafter"/>
</dbReference>
<feature type="region of interest" description="Disordered" evidence="18">
    <location>
        <begin position="569"/>
        <end position="592"/>
    </location>
</feature>
<dbReference type="SUPFAM" id="SSF55729">
    <property type="entry name" value="Acyl-CoA N-acyltransferases (Nat)"/>
    <property type="match status" value="1"/>
</dbReference>
<dbReference type="EMBL" id="OU895879">
    <property type="protein sequence ID" value="CAG9807578.1"/>
    <property type="molecule type" value="Genomic_DNA"/>
</dbReference>
<dbReference type="PROSITE" id="PS50157">
    <property type="entry name" value="ZINC_FINGER_C2H2_2"/>
    <property type="match status" value="5"/>
</dbReference>
<dbReference type="FunFam" id="1.10.10.10:FF:000022">
    <property type="entry name" value="Histone acetyltransferase"/>
    <property type="match status" value="1"/>
</dbReference>
<accession>A0A9N9S2U0</accession>
<dbReference type="InterPro" id="IPR025995">
    <property type="entry name" value="Tudor-knot"/>
</dbReference>
<reference evidence="22" key="1">
    <citation type="submission" date="2022-01" db="EMBL/GenBank/DDBJ databases">
        <authorList>
            <person name="King R."/>
        </authorList>
    </citation>
    <scope>NUCLEOTIDE SEQUENCE</scope>
</reference>
<name>A0A9N9S2U0_9DIPT</name>
<feature type="domain" description="C2H2-type" evidence="19">
    <location>
        <begin position="330"/>
        <end position="357"/>
    </location>
</feature>
<dbReference type="Gene3D" id="3.40.630.30">
    <property type="match status" value="1"/>
</dbReference>
<keyword evidence="14" id="KW-0012">Acyltransferase</keyword>
<feature type="compositionally biased region" description="Polar residues" evidence="18">
    <location>
        <begin position="523"/>
        <end position="542"/>
    </location>
</feature>
<dbReference type="GO" id="GO:0005634">
    <property type="term" value="C:nucleus"/>
    <property type="evidence" value="ECO:0007669"/>
    <property type="project" value="UniProtKB-SubCell"/>
</dbReference>
<dbReference type="PROSITE" id="PS51915">
    <property type="entry name" value="ZAD"/>
    <property type="match status" value="1"/>
</dbReference>
<feature type="domain" description="C2H2-type" evidence="19">
    <location>
        <begin position="387"/>
        <end position="415"/>
    </location>
</feature>
<dbReference type="Gene3D" id="3.30.160.60">
    <property type="entry name" value="Classic Zinc Finger"/>
    <property type="match status" value="5"/>
</dbReference>
<dbReference type="InterPro" id="IPR016181">
    <property type="entry name" value="Acyl_CoA_acyltransferase"/>
</dbReference>
<keyword evidence="7 16" id="KW-0863">Zinc-finger</keyword>
<evidence type="ECO:0000256" key="1">
    <source>
        <dbReference type="ARBA" id="ARBA00004123"/>
    </source>
</evidence>
<keyword evidence="5 17" id="KW-0479">Metal-binding</keyword>
<dbReference type="GO" id="GO:0035267">
    <property type="term" value="C:NuA4 histone acetyltransferase complex"/>
    <property type="evidence" value="ECO:0007669"/>
    <property type="project" value="TreeGrafter"/>
</dbReference>
<keyword evidence="8 17" id="KW-0862">Zinc</keyword>
<evidence type="ECO:0000256" key="12">
    <source>
        <dbReference type="ARBA" id="ARBA00023204"/>
    </source>
</evidence>
<dbReference type="Gene3D" id="2.30.30.140">
    <property type="match status" value="1"/>
</dbReference>
<dbReference type="InterPro" id="IPR050603">
    <property type="entry name" value="MYST_HAT"/>
</dbReference>
<dbReference type="InterPro" id="IPR016197">
    <property type="entry name" value="Chromo-like_dom_sf"/>
</dbReference>
<dbReference type="Proteomes" id="UP001153620">
    <property type="component" value="Chromosome 3"/>
</dbReference>
<evidence type="ECO:0000256" key="6">
    <source>
        <dbReference type="ARBA" id="ARBA00022763"/>
    </source>
</evidence>
<feature type="domain" description="C2H2-type" evidence="19">
    <location>
        <begin position="240"/>
        <end position="263"/>
    </location>
</feature>
<evidence type="ECO:0000256" key="9">
    <source>
        <dbReference type="ARBA" id="ARBA00022990"/>
    </source>
</evidence>
<feature type="domain" description="C2H2-type" evidence="19">
    <location>
        <begin position="357"/>
        <end position="386"/>
    </location>
</feature>